<gene>
    <name evidence="2" type="ORF">UFOPK1506_00781</name>
</gene>
<evidence type="ECO:0000313" key="2">
    <source>
        <dbReference type="EMBL" id="CAB4556410.1"/>
    </source>
</evidence>
<feature type="transmembrane region" description="Helical" evidence="1">
    <location>
        <begin position="32"/>
        <end position="53"/>
    </location>
</feature>
<keyword evidence="1" id="KW-1133">Transmembrane helix</keyword>
<evidence type="ECO:0000256" key="1">
    <source>
        <dbReference type="SAM" id="Phobius"/>
    </source>
</evidence>
<dbReference type="EMBL" id="CAEZSV010000141">
    <property type="protein sequence ID" value="CAB4556410.1"/>
    <property type="molecule type" value="Genomic_DNA"/>
</dbReference>
<proteinExistence type="predicted"/>
<reference evidence="2" key="1">
    <citation type="submission" date="2020-05" db="EMBL/GenBank/DDBJ databases">
        <authorList>
            <person name="Chiriac C."/>
            <person name="Salcher M."/>
            <person name="Ghai R."/>
            <person name="Kavagutti S V."/>
        </authorList>
    </citation>
    <scope>NUCLEOTIDE SEQUENCE</scope>
</reference>
<keyword evidence="1" id="KW-0812">Transmembrane</keyword>
<protein>
    <submittedName>
        <fullName evidence="2">Unannotated protein</fullName>
    </submittedName>
</protein>
<dbReference type="AlphaFoldDB" id="A0A6J6CXV0"/>
<organism evidence="2">
    <name type="scientific">freshwater metagenome</name>
    <dbReference type="NCBI Taxonomy" id="449393"/>
    <lineage>
        <taxon>unclassified sequences</taxon>
        <taxon>metagenomes</taxon>
        <taxon>ecological metagenomes</taxon>
    </lineage>
</organism>
<name>A0A6J6CXV0_9ZZZZ</name>
<accession>A0A6J6CXV0</accession>
<sequence length="60" mass="6648">MNLNPFDGNMGTIPFYIWKALIDGSPEAASRAWAGIFILMVAVLALFALARFFSRAKKVK</sequence>
<keyword evidence="1" id="KW-0472">Membrane</keyword>